<dbReference type="CDD" id="cd00077">
    <property type="entry name" value="HDc"/>
    <property type="match status" value="1"/>
</dbReference>
<protein>
    <recommendedName>
        <fullName evidence="1">HD/PDEase domain-containing protein</fullName>
    </recommendedName>
</protein>
<reference evidence="3" key="1">
    <citation type="journal article" date="2019" name="Int. J. Syst. Evol. Microbiol.">
        <title>The Global Catalogue of Microorganisms (GCM) 10K type strain sequencing project: providing services to taxonomists for standard genome sequencing and annotation.</title>
        <authorList>
            <consortium name="The Broad Institute Genomics Platform"/>
            <consortium name="The Broad Institute Genome Sequencing Center for Infectious Disease"/>
            <person name="Wu L."/>
            <person name="Ma J."/>
        </authorList>
    </citation>
    <scope>NUCLEOTIDE SEQUENCE [LARGE SCALE GENOMIC DNA]</scope>
    <source>
        <strain evidence="3">CCM 8939</strain>
    </source>
</reference>
<sequence>MLNNINFSLSTDLMDILAAYQIGLLALMRKVTREANLFVDKLLNEKLPLSMYFHNFRHTLLVLKAVTEIGNHSGLTDTEKYTLKLSALFHDVGYTQTYMGHEDASIQIAYDFLKGENVIEEIIDSVCNCINATKFPQKPDNMLGMIICDADFYHFSLVDYPIYAENLKKNGKKIWGLFTQQNNGICLT</sequence>
<dbReference type="Proteomes" id="UP000645390">
    <property type="component" value="Unassembled WGS sequence"/>
</dbReference>
<proteinExistence type="predicted"/>
<dbReference type="Gene3D" id="1.10.3210.10">
    <property type="entry name" value="Hypothetical protein af1432"/>
    <property type="match status" value="1"/>
</dbReference>
<evidence type="ECO:0000313" key="3">
    <source>
        <dbReference type="Proteomes" id="UP000645390"/>
    </source>
</evidence>
<accession>A0ABQ2BGV5</accession>
<dbReference type="SUPFAM" id="SSF109604">
    <property type="entry name" value="HD-domain/PDEase-like"/>
    <property type="match status" value="1"/>
</dbReference>
<keyword evidence="3" id="KW-1185">Reference proteome</keyword>
<evidence type="ECO:0000313" key="2">
    <source>
        <dbReference type="EMBL" id="GGI25352.1"/>
    </source>
</evidence>
<feature type="domain" description="HD/PDEase" evidence="1">
    <location>
        <begin position="51"/>
        <end position="165"/>
    </location>
</feature>
<comment type="caution">
    <text evidence="2">The sequence shown here is derived from an EMBL/GenBank/DDBJ whole genome shotgun (WGS) entry which is preliminary data.</text>
</comment>
<name>A0ABQ2BGV5_9SPHI</name>
<dbReference type="Pfam" id="PF01966">
    <property type="entry name" value="HD"/>
    <property type="match status" value="1"/>
</dbReference>
<gene>
    <name evidence="2" type="ORF">GCM10008119_17230</name>
</gene>
<dbReference type="InterPro" id="IPR003607">
    <property type="entry name" value="HD/PDEase_dom"/>
</dbReference>
<dbReference type="SMART" id="SM00471">
    <property type="entry name" value="HDc"/>
    <property type="match status" value="1"/>
</dbReference>
<organism evidence="2 3">
    <name type="scientific">Pedobacter mendelii</name>
    <dbReference type="NCBI Taxonomy" id="1908240"/>
    <lineage>
        <taxon>Bacteria</taxon>
        <taxon>Pseudomonadati</taxon>
        <taxon>Bacteroidota</taxon>
        <taxon>Sphingobacteriia</taxon>
        <taxon>Sphingobacteriales</taxon>
        <taxon>Sphingobacteriaceae</taxon>
        <taxon>Pedobacter</taxon>
    </lineage>
</organism>
<evidence type="ECO:0000259" key="1">
    <source>
        <dbReference type="SMART" id="SM00471"/>
    </source>
</evidence>
<dbReference type="EMBL" id="BMDJ01000004">
    <property type="protein sequence ID" value="GGI25352.1"/>
    <property type="molecule type" value="Genomic_DNA"/>
</dbReference>
<dbReference type="InterPro" id="IPR006674">
    <property type="entry name" value="HD_domain"/>
</dbReference>
<dbReference type="RefSeq" id="WP_379072955.1">
    <property type="nucleotide sequence ID" value="NZ_JBHUNI010000001.1"/>
</dbReference>